<dbReference type="AlphaFoldDB" id="A0A8J1IXX6"/>
<feature type="compositionally biased region" description="Basic and acidic residues" evidence="1">
    <location>
        <begin position="21"/>
        <end position="40"/>
    </location>
</feature>
<sequence>MSTTDSDSSTEKKPVSCAEGVAEKKQEAAQSPSERDAERGVKCHASDVAFNVIFNLPSLSTAFTKELLPTTICKAQLPSGILNVTLPSSNSNIILPASSMNEPLASNNITVNLPAGSVNSQSPSERPKHSKEMGVEGNISDTVISLPSLAKGCKNDLLLTATCNVWLPLDSIYNSLLLNNNNVPLVTRSNTDLPSGRKNALLQRGPCKAMVPADNINSLYPITKKNASLPLGSINTVLPICTDNAPEIPKFDCHQTGPLSQVSALIDQVVYTHSAILGSEALLLQSEEFLMLTRDILKQGMDAEKQWNQRLTEDRLHHKIAKKEMAWMQLCYSKSGSLSPPFSEEHFTQFQDVIEDTDRVLLKFEKLCAMYNVPEPEWVCFLPDRLKSKAIGYYCDVPMNACQDYKIIKAALLKPYDIEPEIHRVKFRNMVRNAEESFTRFYQRLQYRYKRWMDTSNVKKFKDCYRPLVLEQLLQTCPAEVKQTVLNQEGCTPYQAAKIADESMQLHPKTAAHPKLKKRCAPPKIDGNIDDFLQYFVADNENILDMLDLFECRCMFQNLPKSRWVKCLYRKLKGKVLDVCLSVPQEHKHDYDFVKAEILRFYAITPKTHLKKFRTIQRQADQTFTVFYQSLLCHYNRWMEAYAVKTFGQCTNISEHFITSLAMYCV</sequence>
<dbReference type="Proteomes" id="UP000008143">
    <property type="component" value="Chromosome 9"/>
</dbReference>
<dbReference type="OrthoDB" id="6077919at2759"/>
<feature type="compositionally biased region" description="Polar residues" evidence="1">
    <location>
        <begin position="115"/>
        <end position="124"/>
    </location>
</feature>
<reference evidence="4" key="1">
    <citation type="submission" date="2025-08" db="UniProtKB">
        <authorList>
            <consortium name="RefSeq"/>
        </authorList>
    </citation>
    <scope>IDENTIFICATION</scope>
    <source>
        <strain evidence="4">Nigerian</strain>
        <tissue evidence="4">Liver and blood</tissue>
    </source>
</reference>
<dbReference type="InterPro" id="IPR038269">
    <property type="entry name" value="SCAN_sf"/>
</dbReference>
<dbReference type="RefSeq" id="XP_031749351.1">
    <property type="nucleotide sequence ID" value="XM_031893491.1"/>
</dbReference>
<evidence type="ECO:0000313" key="4">
    <source>
        <dbReference type="RefSeq" id="XP_031749351.1"/>
    </source>
</evidence>
<dbReference type="PANTHER" id="PTHR46888:SF10">
    <property type="match status" value="1"/>
</dbReference>
<dbReference type="Xenbase" id="XB-GENE-29085083">
    <property type="gene designation" value="LOC101731081"/>
</dbReference>
<proteinExistence type="predicted"/>
<feature type="region of interest" description="Disordered" evidence="1">
    <location>
        <begin position="1"/>
        <end position="40"/>
    </location>
</feature>
<evidence type="ECO:0000256" key="1">
    <source>
        <dbReference type="SAM" id="MobiDB-lite"/>
    </source>
</evidence>
<dbReference type="PANTHER" id="PTHR46888">
    <property type="entry name" value="ZINC KNUCKLE DOMAINCONTAINING PROTEIN-RELATED"/>
    <property type="match status" value="1"/>
</dbReference>
<name>A0A8J1IXX6_XENTR</name>
<dbReference type="Pfam" id="PF02023">
    <property type="entry name" value="SCAN"/>
    <property type="match status" value="1"/>
</dbReference>
<keyword evidence="3" id="KW-1185">Reference proteome</keyword>
<dbReference type="AGR" id="Xenbase:XB-GENE-29085083"/>
<protein>
    <submittedName>
        <fullName evidence="4">Uncharacterized protein LOC101731081</fullName>
    </submittedName>
</protein>
<evidence type="ECO:0000259" key="2">
    <source>
        <dbReference type="Pfam" id="PF02023"/>
    </source>
</evidence>
<dbReference type="SUPFAM" id="SSF47353">
    <property type="entry name" value="Retrovirus capsid dimerization domain-like"/>
    <property type="match status" value="1"/>
</dbReference>
<evidence type="ECO:0000313" key="5">
    <source>
        <dbReference type="Xenbase" id="XB-GENE-29085083"/>
    </source>
</evidence>
<dbReference type="InterPro" id="IPR003309">
    <property type="entry name" value="SCAN_dom"/>
</dbReference>
<accession>A0A8J1IXX6</accession>
<feature type="region of interest" description="Disordered" evidence="1">
    <location>
        <begin position="115"/>
        <end position="134"/>
    </location>
</feature>
<organism evidence="3 4">
    <name type="scientific">Xenopus tropicalis</name>
    <name type="common">Western clawed frog</name>
    <name type="synonym">Silurana tropicalis</name>
    <dbReference type="NCBI Taxonomy" id="8364"/>
    <lineage>
        <taxon>Eukaryota</taxon>
        <taxon>Metazoa</taxon>
        <taxon>Chordata</taxon>
        <taxon>Craniata</taxon>
        <taxon>Vertebrata</taxon>
        <taxon>Euteleostomi</taxon>
        <taxon>Amphibia</taxon>
        <taxon>Batrachia</taxon>
        <taxon>Anura</taxon>
        <taxon>Pipoidea</taxon>
        <taxon>Pipidae</taxon>
        <taxon>Xenopodinae</taxon>
        <taxon>Xenopus</taxon>
        <taxon>Silurana</taxon>
    </lineage>
</organism>
<evidence type="ECO:0000313" key="3">
    <source>
        <dbReference type="Proteomes" id="UP000008143"/>
    </source>
</evidence>
<dbReference type="KEGG" id="xtr:101731081"/>
<gene>
    <name evidence="4 5" type="primary">LOC101731081</name>
</gene>
<feature type="compositionally biased region" description="Basic and acidic residues" evidence="1">
    <location>
        <begin position="125"/>
        <end position="134"/>
    </location>
</feature>
<dbReference type="Gene3D" id="1.10.4020.10">
    <property type="entry name" value="DNA breaking-rejoining enzymes"/>
    <property type="match status" value="1"/>
</dbReference>
<dbReference type="GeneID" id="101731081"/>
<feature type="domain" description="SCAN box" evidence="2">
    <location>
        <begin position="420"/>
        <end position="504"/>
    </location>
</feature>